<dbReference type="Pfam" id="PF21149">
    <property type="entry name" value="FAS_pseudo-KR"/>
    <property type="match status" value="1"/>
</dbReference>
<dbReference type="SMART" id="SM00827">
    <property type="entry name" value="PKS_AT"/>
    <property type="match status" value="1"/>
</dbReference>
<organism evidence="2 3">
    <name type="scientific">Aphis gossypii</name>
    <name type="common">Cotton aphid</name>
    <dbReference type="NCBI Taxonomy" id="80765"/>
    <lineage>
        <taxon>Eukaryota</taxon>
        <taxon>Metazoa</taxon>
        <taxon>Ecdysozoa</taxon>
        <taxon>Arthropoda</taxon>
        <taxon>Hexapoda</taxon>
        <taxon>Insecta</taxon>
        <taxon>Pterygota</taxon>
        <taxon>Neoptera</taxon>
        <taxon>Paraneoptera</taxon>
        <taxon>Hemiptera</taxon>
        <taxon>Sternorrhyncha</taxon>
        <taxon>Aphidomorpha</taxon>
        <taxon>Aphidoidea</taxon>
        <taxon>Aphididae</taxon>
        <taxon>Aphidini</taxon>
        <taxon>Aphis</taxon>
        <taxon>Aphis</taxon>
    </lineage>
</organism>
<dbReference type="InterPro" id="IPR016036">
    <property type="entry name" value="Malonyl_transacylase_ACP-bd"/>
</dbReference>
<dbReference type="EMBL" id="OU899035">
    <property type="protein sequence ID" value="CAH1725986.1"/>
    <property type="molecule type" value="Genomic_DNA"/>
</dbReference>
<dbReference type="SUPFAM" id="SSF55048">
    <property type="entry name" value="Probable ACP-binding domain of malonyl-CoA ACP transacylase"/>
    <property type="match status" value="1"/>
</dbReference>
<dbReference type="Pfam" id="PF00109">
    <property type="entry name" value="ketoacyl-synt"/>
    <property type="match status" value="1"/>
</dbReference>
<dbReference type="GO" id="GO:0006633">
    <property type="term" value="P:fatty acid biosynthetic process"/>
    <property type="evidence" value="ECO:0007669"/>
    <property type="project" value="UniProtKB-KW"/>
</dbReference>
<gene>
    <name evidence="2" type="ORF">APHIGO_LOCUS6965</name>
</gene>
<feature type="domain" description="Ketosynthase family 3 (KS3)" evidence="1">
    <location>
        <begin position="5"/>
        <end position="411"/>
    </location>
</feature>
<dbReference type="GO" id="GO:0016787">
    <property type="term" value="F:hydrolase activity"/>
    <property type="evidence" value="ECO:0007669"/>
    <property type="project" value="UniProtKB-KW"/>
</dbReference>
<name>A0A9P0J2Z2_APHGO</name>
<keyword evidence="3" id="KW-1185">Reference proteome</keyword>
<dbReference type="SUPFAM" id="SSF53901">
    <property type="entry name" value="Thiolase-like"/>
    <property type="match status" value="1"/>
</dbReference>
<dbReference type="InterPro" id="IPR032821">
    <property type="entry name" value="PKS_assoc"/>
</dbReference>
<dbReference type="SUPFAM" id="SSF51735">
    <property type="entry name" value="NAD(P)-binding Rossmann-fold domains"/>
    <property type="match status" value="1"/>
</dbReference>
<dbReference type="PANTHER" id="PTHR43775">
    <property type="entry name" value="FATTY ACID SYNTHASE"/>
    <property type="match status" value="1"/>
</dbReference>
<dbReference type="Gene3D" id="3.90.180.10">
    <property type="entry name" value="Medium-chain alcohol dehydrogenases, catalytic domain"/>
    <property type="match status" value="1"/>
</dbReference>
<dbReference type="InterPro" id="IPR014043">
    <property type="entry name" value="Acyl_transferase_dom"/>
</dbReference>
<dbReference type="InterPro" id="IPR050091">
    <property type="entry name" value="PKS_NRPS_Biosynth_Enz"/>
</dbReference>
<protein>
    <recommendedName>
        <fullName evidence="1">Ketosynthase family 3 (KS3) domain-containing protein</fullName>
    </recommendedName>
</protein>
<dbReference type="Gene3D" id="3.40.47.10">
    <property type="match status" value="1"/>
</dbReference>
<dbReference type="SMART" id="SM00829">
    <property type="entry name" value="PKS_ER"/>
    <property type="match status" value="1"/>
</dbReference>
<dbReference type="CDD" id="cd00833">
    <property type="entry name" value="PKS"/>
    <property type="match status" value="1"/>
</dbReference>
<accession>A0A9P0J2Z2</accession>
<dbReference type="SMART" id="SM00825">
    <property type="entry name" value="PKS_KS"/>
    <property type="match status" value="1"/>
</dbReference>
<dbReference type="Gene3D" id="3.10.129.110">
    <property type="entry name" value="Polyketide synthase dehydratase"/>
    <property type="match status" value="1"/>
</dbReference>
<dbReference type="PANTHER" id="PTHR43775:SF23">
    <property type="entry name" value="FATTY ACID SYNTHASE 3"/>
    <property type="match status" value="1"/>
</dbReference>
<dbReference type="InterPro" id="IPR001227">
    <property type="entry name" value="Ac_transferase_dom_sf"/>
</dbReference>
<reference evidence="2" key="1">
    <citation type="submission" date="2022-02" db="EMBL/GenBank/DDBJ databases">
        <authorList>
            <person name="King R."/>
        </authorList>
    </citation>
    <scope>NUCLEOTIDE SEQUENCE</scope>
</reference>
<dbReference type="GO" id="GO:0004312">
    <property type="term" value="F:fatty acid synthase activity"/>
    <property type="evidence" value="ECO:0007669"/>
    <property type="project" value="UniProtKB-EC"/>
</dbReference>
<evidence type="ECO:0000259" key="1">
    <source>
        <dbReference type="PROSITE" id="PS52004"/>
    </source>
</evidence>
<evidence type="ECO:0000313" key="2">
    <source>
        <dbReference type="EMBL" id="CAH1725986.1"/>
    </source>
</evidence>
<dbReference type="InterPro" id="IPR042104">
    <property type="entry name" value="PKS_dehydratase_sf"/>
</dbReference>
<dbReference type="CDD" id="cd05195">
    <property type="entry name" value="enoyl_red"/>
    <property type="match status" value="1"/>
</dbReference>
<proteinExistence type="predicted"/>
<dbReference type="Gene3D" id="3.40.50.720">
    <property type="entry name" value="NAD(P)-binding Rossmann-like Domain"/>
    <property type="match status" value="1"/>
</dbReference>
<dbReference type="PROSITE" id="PS52004">
    <property type="entry name" value="KS3_2"/>
    <property type="match status" value="1"/>
</dbReference>
<dbReference type="InterPro" id="IPR014030">
    <property type="entry name" value="Ketoacyl_synth_N"/>
</dbReference>
<sequence length="2229" mass="252015">MADHKEEVVISGIGGLFPESDNITELSDLLFNKMNGVTIDSRRWKPNNNLGAINGTGKIKNIDKFDATFFSVHPKLCSVMDLLTKMLLERSIEAIIDAGLSPSDLHGTNTAVFMGSAISETEMACMDASSSVSFSMLGRSRTMQANRLSFILNLNGPSFSMDGGWICGSNGLKKAKEMIENGFISSALVGVANLTLRPELQFVHQGLNKLNKGDQTKPFSSDADGYNRSEACIVFYLQKASEAKRSYGTLVNVKSVQFGNNFGNITEHNENHFKSLLLDSYKEANIDPASIDYIEAYGSGIKNEDAMELNIMEEVFCTESRKKPLKVGSVKSNMGHCEVSGLFMSIVKAIITLESGYIPPNINYTEPNNNINALKNGKIQVITEKTPFTGDIIGISSFGIINAFSHVILKKNNIVNNNMMNVHDSNNIPRLLFVSGRTEENVRGALNMIKKRGNNAEFVTLTNDVFTNNIFAHFFRSYTIFPALDESRIDDTWNISSTKRPIWFIFSGMGSQWHGMGADLMKLPIFANAINKCDNVLKPLGVDIKYIITSQDPKIFDNILNSFVGIAAVQIGLVDVLKALDIVPDGIIGHSVGELGCAYADGCFTAEEMILSAYARGRASVETELIPGMMAAIGLGYDQIKGKLPHDIDVACRNSSTSCTISGPVDSINKFVSELKSEGIFAKAVNVAGIAFHSRYIQTAGPTLLKYLKEVIKVPKKRSLKWVSSSLMETEWETDLAKYSSPEYHTNNLLSSVLFENVLKYVPNDAIAIEIAPHGLLQAIIKKALPDTVTNIPLTKKMYGDSIRFLLASIGKMYTNGLNPKIKELYPKITFPVSRGTPSIYGLPFWDHTEKWTDGLNDFMDAQSGENISLLLLHDNIHLTKYQIHGQHIIPFSFILFNVWKTFIQISCDSLYEKSIQFKNLRFKNNVKIHTTESSESYIMIQLGSGTFECNIDNESVLSGEIRFLSDTVLDSTKEKSIYLNKTSEHFQGYISENEIYSTLKNKGFNLGEDYNNITNYEIYKNSIQCSIKWRNDWIYFLEGLIKFPFLEDLGTDPIKMPVYIRELCVNPALFKNISEKDISVNYNKLTNEVTCDGIKIFGMKSEPISLPKLKFSEVKLQEKSFTKFNYLKCKNISDFVKDSMDIIMEADKLNFDTSGKIILSTPYHYDDPIAKACTNEIKQIIKNQLSINSIIINWDNIKDESDFDESGRFITVTNVNYLQDTTRALVNKKNSFIVVCSLKKLQELKDWKIIIQQEFNNNSCLTLMKKMVSLEENSIFIEPINDNYDLSIWRALEMYNSPTGKIYIISKSEPLGDIITYVKDILQKYKSKKLRFLFILDSNAPDFNSNQTFYANQLSKDLIVNIYKNGGWGSYKRTVLQDLKDDIKVNKNLVFKNFTTNTQNKLTVKYLGLNFKDLVVEESSENKFGPLEYSGHIDNKTIMGITSFDEISSQMVYDPILSWPIPSTWSLEEATTVPLAYAMSYYIFNVLCKLRKDNSILVTSGLHPIGQAAIAISLGMKCETYVIVDSDLQADQLCGIFPELLRSRIFINTNNKFDVQLKMITKSKGIDFILNFLSGESFEAAFRAIAMHGSFFNFSKSDMKNQKYLRTRIFLQNTSFFAVGSNNLLKESAENKQIVKQAFMAGLSQGVIKTFPSHVLTTSLSDSSMFDMMRNNAASINSKKMVLSINDYINNDNSSKLKEKPLECNMYECHPDKLYLIVAGNKGDWLDLAEWLVDRDAQNILVVVKRCLMSSTMCRKFDKLISRNVSVQIESDVHLKTKEESLIWLNNLTSSKVLGALFIVNQFDDKKINNLRYCFEEHKNKITATPFICILSKAEHICAELKSKGFNALNISWDGQSSEPKNTGTVMPSLDFLLQNSNTLESSSFICSEEKNKSKWSQQMNDVIKNVFPESVNELHLLNNKITEEAGFIEVGTRSPRLSQLKSVIPVFVIPGLKPKCIESFYKQFSYPTFEAQYPEEIISIDSLAETLVNKLKSISNRDYVSIIGESFGGIIALKMAQILESQGILVTVALLEADPEFLTEWAERFLSNDNFANKLNKMYSSFFSEISKSTVQTRDNEFQSINMSFHQKIFEENTRRALNLIWFLLRKSLESKPLPNKLHTRVLVFRYERKFEFNIPKLNDVSLIDYFAAINQHLNCTSIMLQYCFNLPFVYVIPKPDYKSMLEDKKMIEVITKNVVLSYPIGIELSLSDKYKNFYFNIEKYLSIHKS</sequence>
<dbReference type="InterPro" id="IPR016035">
    <property type="entry name" value="Acyl_Trfase/lysoPLipase"/>
</dbReference>
<dbReference type="InterPro" id="IPR020843">
    <property type="entry name" value="ER"/>
</dbReference>
<dbReference type="SUPFAM" id="SSF52151">
    <property type="entry name" value="FabD/lysophospholipase-like"/>
    <property type="match status" value="1"/>
</dbReference>
<dbReference type="Gene3D" id="3.30.70.3290">
    <property type="match status" value="1"/>
</dbReference>
<dbReference type="InterPro" id="IPR016039">
    <property type="entry name" value="Thiolase-like"/>
</dbReference>
<dbReference type="GO" id="GO:0016491">
    <property type="term" value="F:oxidoreductase activity"/>
    <property type="evidence" value="ECO:0007669"/>
    <property type="project" value="UniProtKB-KW"/>
</dbReference>
<dbReference type="SUPFAM" id="SSF53474">
    <property type="entry name" value="alpha/beta-Hydrolases"/>
    <property type="match status" value="1"/>
</dbReference>
<dbReference type="InterPro" id="IPR014031">
    <property type="entry name" value="Ketoacyl_synth_C"/>
</dbReference>
<dbReference type="InterPro" id="IPR020841">
    <property type="entry name" value="PKS_Beta-ketoAc_synthase_dom"/>
</dbReference>
<evidence type="ECO:0000313" key="3">
    <source>
        <dbReference type="Proteomes" id="UP001154329"/>
    </source>
</evidence>
<dbReference type="InterPro" id="IPR049391">
    <property type="entry name" value="FAS_pseudo-KR"/>
</dbReference>
<dbReference type="Gene3D" id="3.40.366.10">
    <property type="entry name" value="Malonyl-Coenzyme A Acyl Carrier Protein, domain 2"/>
    <property type="match status" value="1"/>
</dbReference>
<dbReference type="InterPro" id="IPR036291">
    <property type="entry name" value="NAD(P)-bd_dom_sf"/>
</dbReference>
<dbReference type="Proteomes" id="UP001154329">
    <property type="component" value="Chromosome 2"/>
</dbReference>
<dbReference type="Pfam" id="PF16197">
    <property type="entry name" value="KAsynt_C_assoc"/>
    <property type="match status" value="1"/>
</dbReference>
<dbReference type="Pfam" id="PF02801">
    <property type="entry name" value="Ketoacyl-synt_C"/>
    <property type="match status" value="1"/>
</dbReference>
<dbReference type="Gene3D" id="3.40.50.1820">
    <property type="entry name" value="alpha/beta hydrolase"/>
    <property type="match status" value="1"/>
</dbReference>
<dbReference type="Pfam" id="PF00698">
    <property type="entry name" value="Acyl_transf_1"/>
    <property type="match status" value="1"/>
</dbReference>
<dbReference type="InterPro" id="IPR029058">
    <property type="entry name" value="AB_hydrolase_fold"/>
</dbReference>
<reference evidence="2" key="2">
    <citation type="submission" date="2022-10" db="EMBL/GenBank/DDBJ databases">
        <authorList>
            <consortium name="ENA_rothamsted_submissions"/>
            <consortium name="culmorum"/>
            <person name="King R."/>
        </authorList>
    </citation>
    <scope>NUCLEOTIDE SEQUENCE</scope>
</reference>